<evidence type="ECO:0000313" key="2">
    <source>
        <dbReference type="EMBL" id="CDQ03713.1"/>
    </source>
</evidence>
<evidence type="ECO:0000313" key="6">
    <source>
        <dbReference type="WormBase" id="Bm9463"/>
    </source>
</evidence>
<evidence type="ECO:0000313" key="3">
    <source>
        <dbReference type="EMBL" id="VIO99618.1"/>
    </source>
</evidence>
<name>A0A0K0JZD8_BRUMA</name>
<dbReference type="GO" id="GO:0006241">
    <property type="term" value="P:CTP biosynthetic process"/>
    <property type="evidence" value="ECO:0007669"/>
    <property type="project" value="TreeGrafter"/>
</dbReference>
<dbReference type="EMBL" id="LN856918">
    <property type="protein sequence ID" value="CDQ03713.1"/>
    <property type="molecule type" value="Genomic_DNA"/>
</dbReference>
<organism evidence="2">
    <name type="scientific">Brugia malayi</name>
    <name type="common">Filarial nematode worm</name>
    <dbReference type="NCBI Taxonomy" id="6279"/>
    <lineage>
        <taxon>Eukaryota</taxon>
        <taxon>Metazoa</taxon>
        <taxon>Ecdysozoa</taxon>
        <taxon>Nematoda</taxon>
        <taxon>Chromadorea</taxon>
        <taxon>Rhabditida</taxon>
        <taxon>Spirurina</taxon>
        <taxon>Spiruromorpha</taxon>
        <taxon>Filarioidea</taxon>
        <taxon>Onchocercidae</taxon>
        <taxon>Brugia</taxon>
    </lineage>
</organism>
<evidence type="ECO:0000313" key="5">
    <source>
        <dbReference type="WBParaSite" id="Bm9463.1"/>
    </source>
</evidence>
<reference evidence="3" key="3">
    <citation type="submission" date="2019-04" db="EMBL/GenBank/DDBJ databases">
        <authorList>
            <person name="Howe K."/>
            <person name="Paulini M."/>
            <person name="Williams G."/>
        </authorList>
    </citation>
    <scope>NUCLEOTIDE SEQUENCE [LARGE SCALE GENOMIC DNA]</scope>
    <source>
        <strain evidence="3">FR3</strain>
    </source>
</reference>
<dbReference type="Proteomes" id="UP000006672">
    <property type="component" value="Unassembled WGS sequence"/>
</dbReference>
<dbReference type="PANTHER" id="PTHR11550:SF0">
    <property type="entry name" value="CTP SYNTHASE-RELATED"/>
    <property type="match status" value="1"/>
</dbReference>
<dbReference type="AlphaFoldDB" id="A0A0K0JZD8"/>
<dbReference type="Gene3D" id="3.40.50.300">
    <property type="entry name" value="P-loop containing nucleotide triphosphate hydrolases"/>
    <property type="match status" value="2"/>
</dbReference>
<dbReference type="STRING" id="6279.A0A0K0JZD8"/>
<dbReference type="GO" id="GO:0005829">
    <property type="term" value="C:cytosol"/>
    <property type="evidence" value="ECO:0007669"/>
    <property type="project" value="TreeGrafter"/>
</dbReference>
<dbReference type="GO" id="GO:0019856">
    <property type="term" value="P:pyrimidine nucleobase biosynthetic process"/>
    <property type="evidence" value="ECO:0007669"/>
    <property type="project" value="TreeGrafter"/>
</dbReference>
<gene>
    <name evidence="2 5 6" type="ORF">Bm9463</name>
    <name evidence="3" type="ORF">BM_BM9463</name>
    <name evidence="2" type="ORF">BM_Bm9463</name>
</gene>
<feature type="domain" description="CTP synthase N-terminal" evidence="1">
    <location>
        <begin position="1"/>
        <end position="37"/>
    </location>
</feature>
<proteinExistence type="predicted"/>
<reference evidence="2 4" key="1">
    <citation type="journal article" date="2007" name="Science">
        <title>Draft genome of the filarial nematode parasite Brugia malayi.</title>
        <authorList>
            <person name="Ghedin E."/>
            <person name="Wang S."/>
            <person name="Spiro D."/>
            <person name="Caler E."/>
            <person name="Zhao Q."/>
            <person name="Crabtree J."/>
            <person name="Allen J.E."/>
            <person name="Delcher A.L."/>
            <person name="Guiliano D.B."/>
            <person name="Miranda-Saavedra D."/>
            <person name="Angiuoli S.V."/>
            <person name="Creasy T."/>
            <person name="Amedeo P."/>
            <person name="Haas B."/>
            <person name="El-Sayed N.M."/>
            <person name="Wortman J.R."/>
            <person name="Feldblyum T."/>
            <person name="Tallon L."/>
            <person name="Schatz M."/>
            <person name="Shumway M."/>
            <person name="Koo H."/>
            <person name="Salzberg S.L."/>
            <person name="Schobel S."/>
            <person name="Pertea M."/>
            <person name="Pop M."/>
            <person name="White O."/>
            <person name="Barton G.J."/>
            <person name="Carlow C.K."/>
            <person name="Crawford M.J."/>
            <person name="Daub J."/>
            <person name="Dimmic M.W."/>
            <person name="Estes C.F."/>
            <person name="Foster J.M."/>
            <person name="Ganatra M."/>
            <person name="Gregory W.F."/>
            <person name="Johnson N.M."/>
            <person name="Jin J."/>
            <person name="Komuniecki R."/>
            <person name="Korf I."/>
            <person name="Kumar S."/>
            <person name="Laney S."/>
            <person name="Li B.W."/>
            <person name="Li W."/>
            <person name="Lindblom T.H."/>
            <person name="Lustigman S."/>
            <person name="Ma D."/>
            <person name="Maina C.V."/>
            <person name="Martin D.M."/>
            <person name="McCarter J.P."/>
            <person name="McReynolds L."/>
            <person name="Mitreva M."/>
            <person name="Nutman T.B."/>
            <person name="Parkinson J."/>
            <person name="Peregrin-Alvarez J.M."/>
            <person name="Poole C."/>
            <person name="Ren Q."/>
            <person name="Saunders L."/>
            <person name="Sluder A.E."/>
            <person name="Smith K."/>
            <person name="Stanke M."/>
            <person name="Unnasch T.R."/>
            <person name="Ware J."/>
            <person name="Wei A.D."/>
            <person name="Weil G."/>
            <person name="Williams D.J."/>
            <person name="Zhang Y."/>
            <person name="Williams S.A."/>
            <person name="Fraser-Liggett C."/>
            <person name="Slatko B."/>
            <person name="Blaxter M.L."/>
            <person name="Scott A.L."/>
        </authorList>
    </citation>
    <scope>NUCLEOTIDE SEQUENCE</scope>
    <source>
        <strain evidence="2 4">FR3</strain>
    </source>
</reference>
<dbReference type="RefSeq" id="XP_001897497.1">
    <property type="nucleotide sequence ID" value="XM_001897462.1"/>
</dbReference>
<dbReference type="GeneID" id="6100953"/>
<evidence type="ECO:0000259" key="1">
    <source>
        <dbReference type="Pfam" id="PF06418"/>
    </source>
</evidence>
<dbReference type="CTD" id="6100953"/>
<accession>A0A4E9G2K5</accession>
<dbReference type="OrthoDB" id="1739076at2759"/>
<dbReference type="KEGG" id="bmy:BM_BM9463"/>
<reference evidence="5" key="4">
    <citation type="submission" date="2019-12" db="UniProtKB">
        <authorList>
            <consortium name="WormBaseParasite"/>
        </authorList>
    </citation>
    <scope>IDENTIFICATION</scope>
</reference>
<protein>
    <submittedName>
        <fullName evidence="2">Bm9463</fullName>
    </submittedName>
    <submittedName>
        <fullName evidence="3 5">CTP synthase, putative</fullName>
    </submittedName>
</protein>
<accession>A0A0K0JZD8</accession>
<evidence type="ECO:0000313" key="4">
    <source>
        <dbReference type="Proteomes" id="UP000006672"/>
    </source>
</evidence>
<dbReference type="PANTHER" id="PTHR11550">
    <property type="entry name" value="CTP SYNTHASE"/>
    <property type="match status" value="1"/>
</dbReference>
<dbReference type="InterPro" id="IPR004468">
    <property type="entry name" value="CTP_synthase"/>
</dbReference>
<reference evidence="2" key="2">
    <citation type="submission" date="2012-12" db="EMBL/GenBank/DDBJ databases">
        <authorList>
            <person name="Gao Y.W."/>
            <person name="Fan S.T."/>
            <person name="Sun H.T."/>
            <person name="Wang Z."/>
            <person name="Gao X.L."/>
            <person name="Li Y.G."/>
            <person name="Wang T.C."/>
            <person name="Zhang K."/>
            <person name="Xu W.W."/>
            <person name="Yu Z.J."/>
            <person name="Xia X.Z."/>
        </authorList>
    </citation>
    <scope>NUCLEOTIDE SEQUENCE</scope>
    <source>
        <strain evidence="2">FR3</strain>
    </source>
</reference>
<dbReference type="GO" id="GO:0003883">
    <property type="term" value="F:CTP synthase activity"/>
    <property type="evidence" value="ECO:0007669"/>
    <property type="project" value="InterPro"/>
</dbReference>
<dbReference type="InterPro" id="IPR027417">
    <property type="entry name" value="P-loop_NTPase"/>
</dbReference>
<feature type="domain" description="CTP synthase N-terminal" evidence="1">
    <location>
        <begin position="42"/>
        <end position="95"/>
    </location>
</feature>
<dbReference type="InterPro" id="IPR017456">
    <property type="entry name" value="CTP_synthase_N"/>
</dbReference>
<dbReference type="Pfam" id="PF06418">
    <property type="entry name" value="CTP_synth_N"/>
    <property type="match status" value="2"/>
</dbReference>
<keyword evidence="4" id="KW-1185">Reference proteome</keyword>
<dbReference type="WBParaSite" id="Bm9463.1">
    <property type="protein sequence ID" value="Bm9463.1"/>
    <property type="gene ID" value="WBGene00229724"/>
</dbReference>
<dbReference type="SUPFAM" id="SSF52540">
    <property type="entry name" value="P-loop containing nucleoside triphosphate hydrolases"/>
    <property type="match status" value="1"/>
</dbReference>
<sequence length="101" mass="11405">MSPTQHGMVFVTEDGAETDLDLVHYERFTGNKATKDTILQLVIPHVTDLIKSFIFNGTEDLDFVICKIGKTVGDIESQPILQVIRQISYVNSENKDLFLFT</sequence>
<dbReference type="GO" id="GO:0042802">
    <property type="term" value="F:identical protein binding"/>
    <property type="evidence" value="ECO:0007669"/>
    <property type="project" value="TreeGrafter"/>
</dbReference>
<dbReference type="WormBase" id="Bm9463">
    <property type="protein sequence ID" value="BM07479"/>
    <property type="gene ID" value="WBGene00229724"/>
</dbReference>
<dbReference type="EMBL" id="CAAKNF010000001">
    <property type="protein sequence ID" value="VIO99618.1"/>
    <property type="molecule type" value="Genomic_DNA"/>
</dbReference>